<name>A0A7J5U288_9BACT</name>
<feature type="chain" id="PRO_5029548555" evidence="1">
    <location>
        <begin position="20"/>
        <end position="255"/>
    </location>
</feature>
<dbReference type="RefSeq" id="WP_152124060.1">
    <property type="nucleotide sequence ID" value="NZ_WELI01000003.1"/>
</dbReference>
<dbReference type="GO" id="GO:0008081">
    <property type="term" value="F:phosphoric diester hydrolase activity"/>
    <property type="evidence" value="ECO:0007669"/>
    <property type="project" value="InterPro"/>
</dbReference>
<evidence type="ECO:0000256" key="1">
    <source>
        <dbReference type="SAM" id="SignalP"/>
    </source>
</evidence>
<evidence type="ECO:0000313" key="3">
    <source>
        <dbReference type="Proteomes" id="UP000488299"/>
    </source>
</evidence>
<comment type="caution">
    <text evidence="2">The sequence shown here is derived from an EMBL/GenBank/DDBJ whole genome shotgun (WGS) entry which is preliminary data.</text>
</comment>
<protein>
    <submittedName>
        <fullName evidence="2">Glycerophosphodiester phosphodiesterase</fullName>
    </submittedName>
</protein>
<reference evidence="2 3" key="1">
    <citation type="submission" date="2019-10" db="EMBL/GenBank/DDBJ databases">
        <title>Rudanella paleaurantiibacter sp. nov., isolated from sludge.</title>
        <authorList>
            <person name="Xu S.Q."/>
        </authorList>
    </citation>
    <scope>NUCLEOTIDE SEQUENCE [LARGE SCALE GENOMIC DNA]</scope>
    <source>
        <strain evidence="2 3">HX-22-17</strain>
    </source>
</reference>
<dbReference type="InterPro" id="IPR017946">
    <property type="entry name" value="PLC-like_Pdiesterase_TIM-brl"/>
</dbReference>
<dbReference type="EMBL" id="WELI01000003">
    <property type="protein sequence ID" value="KAB7731074.1"/>
    <property type="molecule type" value="Genomic_DNA"/>
</dbReference>
<keyword evidence="1" id="KW-0732">Signal</keyword>
<keyword evidence="3" id="KW-1185">Reference proteome</keyword>
<dbReference type="Gene3D" id="3.20.20.190">
    <property type="entry name" value="Phosphatidylinositol (PI) phosphodiesterase"/>
    <property type="match status" value="1"/>
</dbReference>
<proteinExistence type="predicted"/>
<dbReference type="Proteomes" id="UP000488299">
    <property type="component" value="Unassembled WGS sequence"/>
</dbReference>
<dbReference type="GO" id="GO:0006629">
    <property type="term" value="P:lipid metabolic process"/>
    <property type="evidence" value="ECO:0007669"/>
    <property type="project" value="InterPro"/>
</dbReference>
<sequence>MKTLLFWCLLLCISPTVWAQRSGSVKIHAHNDYEKPVPLMTALENRADFIEADIWLMDGKLMVAHDRKDINPARTLDSLYLNPIVRLFAQNGGRISTDRTYRPALVIDLKDKFDDIWPVLQARLAQNIDIFNPFSNPNGIQVIISGSRPKVERMVDYPLFVQFDGRPTEIYDDETVRRVALISDSFYNYSRWDGNGDLPDADREKLKRIIRRAHDQNKMIRFWATPDNPNAWKQLRKLGVNVLNTDKVAECRKSL</sequence>
<gene>
    <name evidence="2" type="ORF">F5984_09665</name>
</gene>
<accession>A0A7J5U288</accession>
<dbReference type="AlphaFoldDB" id="A0A7J5U288"/>
<dbReference type="InterPro" id="IPR039559">
    <property type="entry name" value="AIM6_PI-PLC-like_dom"/>
</dbReference>
<evidence type="ECO:0000313" key="2">
    <source>
        <dbReference type="EMBL" id="KAB7731074.1"/>
    </source>
</evidence>
<dbReference type="CDD" id="cd08577">
    <property type="entry name" value="PI-PLCc_GDPD_SF_unchar3"/>
    <property type="match status" value="1"/>
</dbReference>
<dbReference type="SUPFAM" id="SSF51695">
    <property type="entry name" value="PLC-like phosphodiesterases"/>
    <property type="match status" value="1"/>
</dbReference>
<feature type="signal peptide" evidence="1">
    <location>
        <begin position="1"/>
        <end position="19"/>
    </location>
</feature>
<dbReference type="Pfam" id="PF13653">
    <property type="entry name" value="GDPD_2"/>
    <property type="match status" value="1"/>
</dbReference>
<organism evidence="2 3">
    <name type="scientific">Rudanella paleaurantiibacter</name>
    <dbReference type="NCBI Taxonomy" id="2614655"/>
    <lineage>
        <taxon>Bacteria</taxon>
        <taxon>Pseudomonadati</taxon>
        <taxon>Bacteroidota</taxon>
        <taxon>Cytophagia</taxon>
        <taxon>Cytophagales</taxon>
        <taxon>Cytophagaceae</taxon>
        <taxon>Rudanella</taxon>
    </lineage>
</organism>